<feature type="compositionally biased region" description="Polar residues" evidence="1">
    <location>
        <begin position="11"/>
        <end position="20"/>
    </location>
</feature>
<evidence type="ECO:0000259" key="2">
    <source>
        <dbReference type="PROSITE" id="PS51061"/>
    </source>
</evidence>
<dbReference type="Proteomes" id="UP000282386">
    <property type="component" value="Chromosome"/>
</dbReference>
<name>A0A7Z9A773_9MICC</name>
<feature type="domain" description="R3H" evidence="2">
    <location>
        <begin position="113"/>
        <end position="178"/>
    </location>
</feature>
<dbReference type="SMART" id="SM00393">
    <property type="entry name" value="R3H"/>
    <property type="match status" value="1"/>
</dbReference>
<feature type="region of interest" description="Disordered" evidence="1">
    <location>
        <begin position="1"/>
        <end position="20"/>
    </location>
</feature>
<dbReference type="Pfam" id="PF01424">
    <property type="entry name" value="R3H"/>
    <property type="match status" value="1"/>
</dbReference>
<dbReference type="RefSeq" id="WP_126500801.1">
    <property type="nucleotide sequence ID" value="NZ_CAUUGO010000005.1"/>
</dbReference>
<evidence type="ECO:0000256" key="1">
    <source>
        <dbReference type="SAM" id="MobiDB-lite"/>
    </source>
</evidence>
<dbReference type="EMBL" id="LR134479">
    <property type="protein sequence ID" value="VEI25110.1"/>
    <property type="molecule type" value="Genomic_DNA"/>
</dbReference>
<dbReference type="Gene3D" id="3.30.300.20">
    <property type="match status" value="1"/>
</dbReference>
<dbReference type="InterPro" id="IPR001374">
    <property type="entry name" value="R3H_dom"/>
</dbReference>
<sequence length="179" mass="20142">MTDVTEENETYGETPTERPNTFENIEEEGDIAADYLEELLDIADIDGDIDIEVRNQRTYLAVLNDEDNNEELRQLVGRNGQVLEALQELVRLSVLAASGNRSRLILDVAGYRAERREQLADAARQAVEEVRESGEDYHMNPLGAYERKIVHDIVAEQGLYSESEGEGPSRHVVISLPEV</sequence>
<dbReference type="AlphaFoldDB" id="A0A7Z9A773"/>
<dbReference type="InterPro" id="IPR036867">
    <property type="entry name" value="R3H_dom_sf"/>
</dbReference>
<dbReference type="Gene3D" id="3.30.1370.50">
    <property type="entry name" value="R3H-like domain"/>
    <property type="match status" value="1"/>
</dbReference>
<proteinExistence type="predicted"/>
<dbReference type="InterPro" id="IPR039247">
    <property type="entry name" value="KhpB"/>
</dbReference>
<dbReference type="PANTHER" id="PTHR35800:SF1">
    <property type="entry name" value="RNA-BINDING PROTEIN KHPB"/>
    <property type="match status" value="1"/>
</dbReference>
<organism evidence="3 4">
    <name type="scientific">Rothia aeria</name>
    <dbReference type="NCBI Taxonomy" id="172042"/>
    <lineage>
        <taxon>Bacteria</taxon>
        <taxon>Bacillati</taxon>
        <taxon>Actinomycetota</taxon>
        <taxon>Actinomycetes</taxon>
        <taxon>Micrococcales</taxon>
        <taxon>Micrococcaceae</taxon>
        <taxon>Rothia</taxon>
    </lineage>
</organism>
<dbReference type="PROSITE" id="PS51061">
    <property type="entry name" value="R3H"/>
    <property type="match status" value="1"/>
</dbReference>
<dbReference type="CDD" id="cd02644">
    <property type="entry name" value="R3H_jag"/>
    <property type="match status" value="1"/>
</dbReference>
<gene>
    <name evidence="3" type="ORF">NCTC10207_02423</name>
</gene>
<dbReference type="SUPFAM" id="SSF82708">
    <property type="entry name" value="R3H domain"/>
    <property type="match status" value="1"/>
</dbReference>
<reference evidence="3 4" key="1">
    <citation type="submission" date="2018-12" db="EMBL/GenBank/DDBJ databases">
        <authorList>
            <consortium name="Pathogen Informatics"/>
        </authorList>
    </citation>
    <scope>NUCLEOTIDE SEQUENCE [LARGE SCALE GENOMIC DNA]</scope>
    <source>
        <strain evidence="3 4">NCTC10207</strain>
    </source>
</reference>
<evidence type="ECO:0000313" key="4">
    <source>
        <dbReference type="Proteomes" id="UP000282386"/>
    </source>
</evidence>
<evidence type="ECO:0000313" key="3">
    <source>
        <dbReference type="EMBL" id="VEI25110.1"/>
    </source>
</evidence>
<feature type="compositionally biased region" description="Acidic residues" evidence="1">
    <location>
        <begin position="1"/>
        <end position="10"/>
    </location>
</feature>
<dbReference type="PANTHER" id="PTHR35800">
    <property type="entry name" value="PROTEIN JAG"/>
    <property type="match status" value="1"/>
</dbReference>
<dbReference type="InterPro" id="IPR034079">
    <property type="entry name" value="R3H_KhpB"/>
</dbReference>
<dbReference type="InterPro" id="IPR015946">
    <property type="entry name" value="KH_dom-like_a/b"/>
</dbReference>
<protein>
    <submittedName>
        <fullName evidence="3">R3H domain</fullName>
    </submittedName>
</protein>
<dbReference type="GO" id="GO:0003723">
    <property type="term" value="F:RNA binding"/>
    <property type="evidence" value="ECO:0007669"/>
    <property type="project" value="InterPro"/>
</dbReference>
<accession>A0A7Z9A773</accession>